<name>A0A645GM08_9ZZZZ</name>
<protein>
    <submittedName>
        <fullName evidence="1">Uncharacterized protein</fullName>
    </submittedName>
</protein>
<sequence length="99" mass="10491">MSIPSLSAVSCTFVLAGVGVDSVNDFSNSFRLFSDSFWAFLNSPTELPMDLASSGSLAAPKRSTINPKIAISSGVPIMAGPQAFVFLNNANIRGIMKYK</sequence>
<proteinExistence type="predicted"/>
<accession>A0A645GM08</accession>
<organism evidence="1">
    <name type="scientific">bioreactor metagenome</name>
    <dbReference type="NCBI Taxonomy" id="1076179"/>
    <lineage>
        <taxon>unclassified sequences</taxon>
        <taxon>metagenomes</taxon>
        <taxon>ecological metagenomes</taxon>
    </lineage>
</organism>
<dbReference type="AlphaFoldDB" id="A0A645GM08"/>
<gene>
    <name evidence="1" type="ORF">SDC9_172381</name>
</gene>
<comment type="caution">
    <text evidence="1">The sequence shown here is derived from an EMBL/GenBank/DDBJ whole genome shotgun (WGS) entry which is preliminary data.</text>
</comment>
<reference evidence="1" key="1">
    <citation type="submission" date="2019-08" db="EMBL/GenBank/DDBJ databases">
        <authorList>
            <person name="Kucharzyk K."/>
            <person name="Murdoch R.W."/>
            <person name="Higgins S."/>
            <person name="Loffler F."/>
        </authorList>
    </citation>
    <scope>NUCLEOTIDE SEQUENCE</scope>
</reference>
<dbReference type="EMBL" id="VSSQ01073995">
    <property type="protein sequence ID" value="MPN24974.1"/>
    <property type="molecule type" value="Genomic_DNA"/>
</dbReference>
<evidence type="ECO:0000313" key="1">
    <source>
        <dbReference type="EMBL" id="MPN24974.1"/>
    </source>
</evidence>